<dbReference type="Proteomes" id="UP000017836">
    <property type="component" value="Unassembled WGS sequence"/>
</dbReference>
<gene>
    <name evidence="1" type="ORF">AMTR_s00001p00150930</name>
</gene>
<name>W1NKC9_AMBTC</name>
<keyword evidence="2" id="KW-1185">Reference proteome</keyword>
<proteinExistence type="predicted"/>
<dbReference type="HOGENOM" id="CLU_1867862_0_0_1"/>
<evidence type="ECO:0000313" key="2">
    <source>
        <dbReference type="Proteomes" id="UP000017836"/>
    </source>
</evidence>
<accession>W1NKC9</accession>
<dbReference type="EMBL" id="KI397142">
    <property type="protein sequence ID" value="ERM96257.1"/>
    <property type="molecule type" value="Genomic_DNA"/>
</dbReference>
<organism evidence="1 2">
    <name type="scientific">Amborella trichopoda</name>
    <dbReference type="NCBI Taxonomy" id="13333"/>
    <lineage>
        <taxon>Eukaryota</taxon>
        <taxon>Viridiplantae</taxon>
        <taxon>Streptophyta</taxon>
        <taxon>Embryophyta</taxon>
        <taxon>Tracheophyta</taxon>
        <taxon>Spermatophyta</taxon>
        <taxon>Magnoliopsida</taxon>
        <taxon>Amborellales</taxon>
        <taxon>Amborellaceae</taxon>
        <taxon>Amborella</taxon>
    </lineage>
</organism>
<sequence>MTTSSSVKFAAELLVTSLIKGKRDRGDGQYLLDRSREEGEEGGLNGNKYMGLMGIYLAGNKYMGSMGTSIVALVGMDQRKEGELNGNKYSCAGWKQAWERVEKFDDIESTEYATLSYIDFGDDIRKLRISSIIYVHS</sequence>
<dbReference type="Gramene" id="ERM96257">
    <property type="protein sequence ID" value="ERM96257"/>
    <property type="gene ID" value="AMTR_s00001p00150930"/>
</dbReference>
<evidence type="ECO:0000313" key="1">
    <source>
        <dbReference type="EMBL" id="ERM96257.1"/>
    </source>
</evidence>
<dbReference type="AlphaFoldDB" id="W1NKC9"/>
<reference evidence="2" key="1">
    <citation type="journal article" date="2013" name="Science">
        <title>The Amborella genome and the evolution of flowering plants.</title>
        <authorList>
            <consortium name="Amborella Genome Project"/>
        </authorList>
    </citation>
    <scope>NUCLEOTIDE SEQUENCE [LARGE SCALE GENOMIC DNA]</scope>
</reference>
<protein>
    <submittedName>
        <fullName evidence="1">Uncharacterized protein</fullName>
    </submittedName>
</protein>